<keyword evidence="2" id="KW-1185">Reference proteome</keyword>
<sequence>MNNSYFLDIAENLKPNLIESTVYPISEVEIISDKNSLHGWKVNKIGEIKSLNKRSFDTNESFIVDFGDHNVGYLNLKINSTGSPQDAPLRLKLTLGEVPCEIAEPHENYNGWISRSWLQEEIINIDILPCNLTLPRRYAFRYLKIEVIATSQKYNVQFEEISCTTVTSANTCNITPLPESLDKDLIKMDKVAIKTLQDCMHLVFEDGPKRDRRLWIGDLRLQALANYYSIKNYDLVKRCLYLFAGLPEDNGQIGACLFLEPKLLVDDTVLFDYSLFFVSILHDYYLETKDESTLNDLWPMALKQIELALSRVDETGIVKDAEGWWNFTDWHPDLNKQTPAQAVLIYTMKQGKVLSEILNDESSTKYLEENIKFISNAALEYLFDEEKGVFTSGKEKQISWASQAWMVLAEVFTKEENSKLLDRLFKINPKINMITPYMYHHLIEALIISDKKEKALELIRSYWGEMLKDGADCFWELYNPQNKFESPYGSNLINSYCHAWSCTPTYFIRKYFI</sequence>
<dbReference type="Proteomes" id="UP000594603">
    <property type="component" value="Chromosome"/>
</dbReference>
<proteinExistence type="predicted"/>
<reference evidence="1" key="1">
    <citation type="submission" date="2020-04" db="EMBL/GenBank/DDBJ databases">
        <title>A novel bacterium ('Candidatus Sarcina troglodytae' sp. nov.) linked to a protracted, uniformly lethal epizootic among sanctuary western chimpanzees (Pan troglodytes verus) in Sierra Leone.</title>
        <authorList>
            <person name="Owens L.A."/>
            <person name="Colitti B."/>
            <person name="Hirji I."/>
            <person name="Pizaro A."/>
            <person name="Jaffe J.E."/>
            <person name="Moittie S."/>
            <person name="Bishop-Lilly K.A."/>
            <person name="Estrella L.A."/>
            <person name="Voegtly L.J."/>
            <person name="Kuhn J.H."/>
            <person name="Suen G."/>
            <person name="Deblois C.L."/>
            <person name="Dunn C."/>
            <person name="Juan-Salles C."/>
            <person name="Goldberg T.L."/>
        </authorList>
    </citation>
    <scope>NUCLEOTIDE SEQUENCE</scope>
    <source>
        <strain evidence="1">JB2</strain>
    </source>
</reference>
<accession>A0ACD1BBW9</accession>
<protein>
    <submittedName>
        <fullName evidence="1">Sugar hydrolase</fullName>
    </submittedName>
</protein>
<evidence type="ECO:0000313" key="2">
    <source>
        <dbReference type="Proteomes" id="UP000594603"/>
    </source>
</evidence>
<dbReference type="EMBL" id="CP051754">
    <property type="protein sequence ID" value="QPJ84954.1"/>
    <property type="molecule type" value="Genomic_DNA"/>
</dbReference>
<gene>
    <name evidence="1" type="ORF">HH195_03110</name>
</gene>
<evidence type="ECO:0000313" key="1">
    <source>
        <dbReference type="EMBL" id="QPJ84954.1"/>
    </source>
</evidence>
<organism evidence="1 2">
    <name type="scientific">Candidatus Sarcina troglodytae</name>
    <dbReference type="NCBI Taxonomy" id="2726954"/>
    <lineage>
        <taxon>Bacteria</taxon>
        <taxon>Bacillati</taxon>
        <taxon>Bacillota</taxon>
        <taxon>Clostridia</taxon>
        <taxon>Eubacteriales</taxon>
        <taxon>Clostridiaceae</taxon>
        <taxon>Sarcina</taxon>
    </lineage>
</organism>
<name>A0ACD1BBW9_9CLOT</name>
<keyword evidence="1" id="KW-0378">Hydrolase</keyword>